<reference evidence="6" key="1">
    <citation type="journal article" date="2020" name="Stud. Mycol.">
        <title>101 Dothideomycetes genomes: a test case for predicting lifestyles and emergence of pathogens.</title>
        <authorList>
            <person name="Haridas S."/>
            <person name="Albert R."/>
            <person name="Binder M."/>
            <person name="Bloem J."/>
            <person name="Labutti K."/>
            <person name="Salamov A."/>
            <person name="Andreopoulos B."/>
            <person name="Baker S."/>
            <person name="Barry K."/>
            <person name="Bills G."/>
            <person name="Bluhm B."/>
            <person name="Cannon C."/>
            <person name="Castanera R."/>
            <person name="Culley D."/>
            <person name="Daum C."/>
            <person name="Ezra D."/>
            <person name="Gonzalez J."/>
            <person name="Henrissat B."/>
            <person name="Kuo A."/>
            <person name="Liang C."/>
            <person name="Lipzen A."/>
            <person name="Lutzoni F."/>
            <person name="Magnuson J."/>
            <person name="Mondo S."/>
            <person name="Nolan M."/>
            <person name="Ohm R."/>
            <person name="Pangilinan J."/>
            <person name="Park H.-J."/>
            <person name="Ramirez L."/>
            <person name="Alfaro M."/>
            <person name="Sun H."/>
            <person name="Tritt A."/>
            <person name="Yoshinaga Y."/>
            <person name="Zwiers L.-H."/>
            <person name="Turgeon B."/>
            <person name="Goodwin S."/>
            <person name="Spatafora J."/>
            <person name="Crous P."/>
            <person name="Grigoriev I."/>
        </authorList>
    </citation>
    <scope>NUCLEOTIDE SEQUENCE</scope>
    <source>
        <strain evidence="6">CBS 113818</strain>
    </source>
</reference>
<protein>
    <recommendedName>
        <fullName evidence="5">LysM domain-containing protein</fullName>
    </recommendedName>
</protein>
<evidence type="ECO:0000313" key="7">
    <source>
        <dbReference type="Proteomes" id="UP000799424"/>
    </source>
</evidence>
<keyword evidence="7" id="KW-1185">Reference proteome</keyword>
<feature type="domain" description="LysM" evidence="5">
    <location>
        <begin position="236"/>
        <end position="282"/>
    </location>
</feature>
<dbReference type="PROSITE" id="PS51782">
    <property type="entry name" value="LYSM"/>
    <property type="match status" value="3"/>
</dbReference>
<feature type="domain" description="LysM" evidence="5">
    <location>
        <begin position="326"/>
        <end position="372"/>
    </location>
</feature>
<dbReference type="Gene3D" id="3.10.350.10">
    <property type="entry name" value="LysM domain"/>
    <property type="match status" value="4"/>
</dbReference>
<dbReference type="CDD" id="cd00118">
    <property type="entry name" value="LysM"/>
    <property type="match status" value="2"/>
</dbReference>
<dbReference type="InterPro" id="IPR018392">
    <property type="entry name" value="LysM"/>
</dbReference>
<dbReference type="Proteomes" id="UP000799424">
    <property type="component" value="Unassembled WGS sequence"/>
</dbReference>
<evidence type="ECO:0000259" key="5">
    <source>
        <dbReference type="PROSITE" id="PS51782"/>
    </source>
</evidence>
<dbReference type="InterPro" id="IPR052210">
    <property type="entry name" value="LysM1-like"/>
</dbReference>
<evidence type="ECO:0000256" key="2">
    <source>
        <dbReference type="ARBA" id="ARBA00022729"/>
    </source>
</evidence>
<sequence>MSRFLFLVGLAVVGTRSVAVFPSVRASSNTTGSVHIMDELPKFPSAPNTIMTCMWWWDNDASISCKNMPAEWGISMANFLAWNPSITPNCGNYVTGLSYCVEAPAPALTTTTTTTSTGFVTRTSAATTNSGNNGITTPTPIQPNMVENCDAFHLVRTDENCDNIANQYGITRAQFVVYNPSVGDTCTGMWANVYVCVSIIGSEPSRTTSTPVSTTTSNGIATPSPTQPGMITDCNKFYFVKSGDTCVSVALGNNLSQTQFLNYNPSVGTTCNGLWLNAYVCVGRIDVTPSTTIRPTTTTKPTSTKVGNGVTTPTPIQDGMVSNCNKFHFVSTTTTCQSVLDTYKITLAQFTRWNPSAGSGCNNLWGKTYACVGVIS</sequence>
<keyword evidence="3" id="KW-0843">Virulence</keyword>
<dbReference type="OrthoDB" id="2281372at2759"/>
<name>A0A6A7A869_9PLEO</name>
<feature type="chain" id="PRO_5025654800" description="LysM domain-containing protein" evidence="4">
    <location>
        <begin position="20"/>
        <end position="376"/>
    </location>
</feature>
<dbReference type="EMBL" id="MU006221">
    <property type="protein sequence ID" value="KAF2828938.1"/>
    <property type="molecule type" value="Genomic_DNA"/>
</dbReference>
<accession>A0A6A7A869</accession>
<dbReference type="SMART" id="SM00257">
    <property type="entry name" value="LysM"/>
    <property type="match status" value="3"/>
</dbReference>
<feature type="signal peptide" evidence="4">
    <location>
        <begin position="1"/>
        <end position="19"/>
    </location>
</feature>
<proteinExistence type="predicted"/>
<dbReference type="GO" id="GO:0008061">
    <property type="term" value="F:chitin binding"/>
    <property type="evidence" value="ECO:0007669"/>
    <property type="project" value="UniProtKB-KW"/>
</dbReference>
<gene>
    <name evidence="6" type="ORF">CC86DRAFT_286527</name>
</gene>
<evidence type="ECO:0000313" key="6">
    <source>
        <dbReference type="EMBL" id="KAF2828938.1"/>
    </source>
</evidence>
<dbReference type="InterPro" id="IPR036779">
    <property type="entry name" value="LysM_dom_sf"/>
</dbReference>
<organism evidence="6 7">
    <name type="scientific">Ophiobolus disseminans</name>
    <dbReference type="NCBI Taxonomy" id="1469910"/>
    <lineage>
        <taxon>Eukaryota</taxon>
        <taxon>Fungi</taxon>
        <taxon>Dikarya</taxon>
        <taxon>Ascomycota</taxon>
        <taxon>Pezizomycotina</taxon>
        <taxon>Dothideomycetes</taxon>
        <taxon>Pleosporomycetidae</taxon>
        <taxon>Pleosporales</taxon>
        <taxon>Pleosporineae</taxon>
        <taxon>Phaeosphaeriaceae</taxon>
        <taxon>Ophiobolus</taxon>
    </lineage>
</organism>
<evidence type="ECO:0000256" key="1">
    <source>
        <dbReference type="ARBA" id="ARBA00022669"/>
    </source>
</evidence>
<dbReference type="AlphaFoldDB" id="A0A6A7A869"/>
<evidence type="ECO:0000256" key="4">
    <source>
        <dbReference type="SAM" id="SignalP"/>
    </source>
</evidence>
<keyword evidence="1" id="KW-0147">Chitin-binding</keyword>
<evidence type="ECO:0000256" key="3">
    <source>
        <dbReference type="ARBA" id="ARBA00023026"/>
    </source>
</evidence>
<feature type="domain" description="LysM" evidence="5">
    <location>
        <begin position="151"/>
        <end position="197"/>
    </location>
</feature>
<dbReference type="PANTHER" id="PTHR34997:SF2">
    <property type="entry name" value="LYSM DOMAIN-CONTAINING PROTEIN-RELATED"/>
    <property type="match status" value="1"/>
</dbReference>
<keyword evidence="2 4" id="KW-0732">Signal</keyword>
<dbReference type="PANTHER" id="PTHR34997">
    <property type="entry name" value="AM15"/>
    <property type="match status" value="1"/>
</dbReference>
<dbReference type="Pfam" id="PF01476">
    <property type="entry name" value="LysM"/>
    <property type="match status" value="1"/>
</dbReference>
<dbReference type="SUPFAM" id="SSF54106">
    <property type="entry name" value="LysM domain"/>
    <property type="match status" value="2"/>
</dbReference>